<evidence type="ECO:0008006" key="5">
    <source>
        <dbReference type="Google" id="ProtNLM"/>
    </source>
</evidence>
<dbReference type="GO" id="GO:0008374">
    <property type="term" value="F:O-acyltransferase activity"/>
    <property type="evidence" value="ECO:0007669"/>
    <property type="project" value="TreeGrafter"/>
</dbReference>
<dbReference type="PANTHER" id="PTHR23416">
    <property type="entry name" value="SIALIC ACID SYNTHASE-RELATED"/>
    <property type="match status" value="1"/>
</dbReference>
<dbReference type="Gene3D" id="2.160.10.10">
    <property type="entry name" value="Hexapeptide repeat proteins"/>
    <property type="match status" value="1"/>
</dbReference>
<feature type="non-terminal residue" evidence="4">
    <location>
        <position position="290"/>
    </location>
</feature>
<dbReference type="InterPro" id="IPR011004">
    <property type="entry name" value="Trimer_LpxA-like_sf"/>
</dbReference>
<evidence type="ECO:0000313" key="4">
    <source>
        <dbReference type="EMBL" id="SVD29089.1"/>
    </source>
</evidence>
<evidence type="ECO:0000256" key="3">
    <source>
        <dbReference type="SAM" id="Phobius"/>
    </source>
</evidence>
<evidence type="ECO:0000256" key="2">
    <source>
        <dbReference type="ARBA" id="ARBA00022679"/>
    </source>
</evidence>
<keyword evidence="3" id="KW-0812">Transmembrane</keyword>
<organism evidence="4">
    <name type="scientific">marine metagenome</name>
    <dbReference type="NCBI Taxonomy" id="408172"/>
    <lineage>
        <taxon>unclassified sequences</taxon>
        <taxon>metagenomes</taxon>
        <taxon>ecological metagenomes</taxon>
    </lineage>
</organism>
<sequence length="290" mass="33119">MKTFLLLVCTFFPSSLRLIVWRFFGFKVGNNVHVSIFSVVVADFINIGSGVFIDSLSFIYRPLNLIIGERARVSSFIRIIGREGNVNLGSQTHLVMGCVIDSTGDFSLGSRSQIGPRSMIYTHGNSPLSFNVKYPQRDGPVIIGEDSWIGMDCLIFANTKIGNKVIVYPGTSVWRNLPDGKSLVPLSNENKVIQTDTFIQRGMADEILHERILKLFKQCAHYLNTEAIKDEKTLLWKVEKRNFSPIYLVLDEKHEIKKFLSKLRNAVIWKLYHNEKINSHNVIFCFNDWI</sequence>
<dbReference type="SUPFAM" id="SSF51161">
    <property type="entry name" value="Trimeric LpxA-like enzymes"/>
    <property type="match status" value="1"/>
</dbReference>
<protein>
    <recommendedName>
        <fullName evidence="5">Acetyltransferase</fullName>
    </recommendedName>
</protein>
<gene>
    <name evidence="4" type="ORF">METZ01_LOCUS381943</name>
</gene>
<keyword evidence="3" id="KW-1133">Transmembrane helix</keyword>
<evidence type="ECO:0000256" key="1">
    <source>
        <dbReference type="ARBA" id="ARBA00007274"/>
    </source>
</evidence>
<proteinExistence type="inferred from homology"/>
<keyword evidence="3" id="KW-0472">Membrane</keyword>
<dbReference type="PANTHER" id="PTHR23416:SF23">
    <property type="entry name" value="ACETYLTRANSFERASE C18B11.09C-RELATED"/>
    <property type="match status" value="1"/>
</dbReference>
<keyword evidence="2" id="KW-0808">Transferase</keyword>
<dbReference type="AlphaFoldDB" id="A0A382U454"/>
<reference evidence="4" key="1">
    <citation type="submission" date="2018-05" db="EMBL/GenBank/DDBJ databases">
        <authorList>
            <person name="Lanie J.A."/>
            <person name="Ng W.-L."/>
            <person name="Kazmierczak K.M."/>
            <person name="Andrzejewski T.M."/>
            <person name="Davidsen T.M."/>
            <person name="Wayne K.J."/>
            <person name="Tettelin H."/>
            <person name="Glass J.I."/>
            <person name="Rusch D."/>
            <person name="Podicherti R."/>
            <person name="Tsui H.-C.T."/>
            <person name="Winkler M.E."/>
        </authorList>
    </citation>
    <scope>NUCLEOTIDE SEQUENCE</scope>
</reference>
<name>A0A382U454_9ZZZZ</name>
<accession>A0A382U454</accession>
<feature type="transmembrane region" description="Helical" evidence="3">
    <location>
        <begin position="33"/>
        <end position="53"/>
    </location>
</feature>
<comment type="similarity">
    <text evidence="1">Belongs to the transferase hexapeptide repeat family.</text>
</comment>
<dbReference type="InterPro" id="IPR051159">
    <property type="entry name" value="Hexapeptide_acetyltransf"/>
</dbReference>
<dbReference type="GO" id="GO:0005829">
    <property type="term" value="C:cytosol"/>
    <property type="evidence" value="ECO:0007669"/>
    <property type="project" value="TreeGrafter"/>
</dbReference>
<dbReference type="EMBL" id="UINC01141387">
    <property type="protein sequence ID" value="SVD29089.1"/>
    <property type="molecule type" value="Genomic_DNA"/>
</dbReference>